<gene>
    <name evidence="2" type="ORF">J421_5218</name>
</gene>
<feature type="transmembrane region" description="Helical" evidence="1">
    <location>
        <begin position="73"/>
        <end position="95"/>
    </location>
</feature>
<dbReference type="InterPro" id="IPR036465">
    <property type="entry name" value="vWFA_dom_sf"/>
</dbReference>
<dbReference type="Proteomes" id="UP000019151">
    <property type="component" value="Plasmid 1"/>
</dbReference>
<dbReference type="InParanoid" id="W0RT62"/>
<dbReference type="SUPFAM" id="SSF52317">
    <property type="entry name" value="Class I glutamine amidotransferase-like"/>
    <property type="match status" value="1"/>
</dbReference>
<accession>W0RT62</accession>
<evidence type="ECO:0008006" key="4">
    <source>
        <dbReference type="Google" id="ProtNLM"/>
    </source>
</evidence>
<evidence type="ECO:0000313" key="2">
    <source>
        <dbReference type="EMBL" id="AHG92753.1"/>
    </source>
</evidence>
<dbReference type="PANTHER" id="PTHR37947">
    <property type="entry name" value="BLL2462 PROTEIN"/>
    <property type="match status" value="1"/>
</dbReference>
<dbReference type="SUPFAM" id="SSF53300">
    <property type="entry name" value="vWA-like"/>
    <property type="match status" value="1"/>
</dbReference>
<keyword evidence="1" id="KW-0812">Transmembrane</keyword>
<dbReference type="InterPro" id="IPR029062">
    <property type="entry name" value="Class_I_gatase-like"/>
</dbReference>
<organism evidence="2 3">
    <name type="scientific">Gemmatirosa kalamazoonensis</name>
    <dbReference type="NCBI Taxonomy" id="861299"/>
    <lineage>
        <taxon>Bacteria</taxon>
        <taxon>Pseudomonadati</taxon>
        <taxon>Gemmatimonadota</taxon>
        <taxon>Gemmatimonadia</taxon>
        <taxon>Gemmatimonadales</taxon>
        <taxon>Gemmatimonadaceae</taxon>
        <taxon>Gemmatirosa</taxon>
    </lineage>
</organism>
<protein>
    <recommendedName>
        <fullName evidence="4">Glutamine amidotransferase domain-containing protein</fullName>
    </recommendedName>
</protein>
<name>W0RT62_9BACT</name>
<dbReference type="InterPro" id="IPR013783">
    <property type="entry name" value="Ig-like_fold"/>
</dbReference>
<sequence length="775" mass="82909">MTVSLDRALELLLKYRPALYAQGRLAFDAPRPAAWALALVGTVLVAVAVTAYRGGALRVGSTVGSPVRRRAHPLLAALRAAAIVLLVVCLLRPVLVLDAAVPRRNTVAVLVDDSRSMRVRDFDGRPRADFARAMLGSASPLRRALGEQFAVRVYRFSDVAAPVDSVGALAFAGDRTRLGAALDRVREELDGVPLAGVVVVSDGADGAPSALADATTALRARGTPVFAVGVGAEATGKDVEVRRVEAPRRALKGSTVAVDVVLAHRGLAGDSAAVLVEEDGRILARRAVVLPNAGDAVSVRVPLPLPDAGLHRLTVRVPPVGGEPVAENNARDLLLDVRDEREQVLYFEGEPRFEAKFLRRAVADDQGLRVVLLQRTAEGKYLRLGVEDSLDLVGGFPTSRDVLFKYKAVILGSVEASAFTVEQLRMLADFVSVRGGSLVLLGGRRAFAEGGFAGTPLEEAMPVVLERPLGSAGSDRIPATEVAVRLTAAGAAHVPLQVAPDERASLERWRTLPPLTTVNLVKRVRPGATVLLTGQTRDSTRGGDDRVVLAYQRYGRGKVVAFPVQDTWLWQMHASIPVEDMTHELLWRQLLRWLTADVPRPVEVVASDDHPAPGETVELRASVRDSLYVPVNGASVVARVQGPTGAAKDVPLTWSVARDGEYRGSFVAAEAGPYTVTATRGGPDSAAIDLDAMPSREEYFESALRAPLLRQLATQTGGRYYTPATVGSLPEDLRYAKGGVTVTERKDLWDLPATFLLLGGLLAGEWALRRREGLA</sequence>
<dbReference type="HOGENOM" id="CLU_013447_1_0_0"/>
<dbReference type="Gene3D" id="3.40.50.880">
    <property type="match status" value="1"/>
</dbReference>
<dbReference type="CDD" id="cd00198">
    <property type="entry name" value="vWFA"/>
    <property type="match status" value="1"/>
</dbReference>
<dbReference type="PROSITE" id="PS50194">
    <property type="entry name" value="FILAMIN_REPEAT"/>
    <property type="match status" value="1"/>
</dbReference>
<geneLocation type="plasmid" evidence="2 3">
    <name>1</name>
</geneLocation>
<feature type="transmembrane region" description="Helical" evidence="1">
    <location>
        <begin position="33"/>
        <end position="52"/>
    </location>
</feature>
<dbReference type="KEGG" id="gba:J421_5218"/>
<reference evidence="2 3" key="1">
    <citation type="journal article" date="2014" name="Genome Announc.">
        <title>Genome Sequence and Methylome of Soil Bacterium Gemmatirosa kalamazoonensis KBS708T, a Member of the Rarely Cultivated Gemmatimonadetes Phylum.</title>
        <authorList>
            <person name="Debruyn J.M."/>
            <person name="Radosevich M."/>
            <person name="Wommack K.E."/>
            <person name="Polson S.W."/>
            <person name="Hauser L.J."/>
            <person name="Fawaz M.N."/>
            <person name="Korlach J."/>
            <person name="Tsai Y.C."/>
        </authorList>
    </citation>
    <scope>NUCLEOTIDE SEQUENCE [LARGE SCALE GENOMIC DNA]</scope>
    <source>
        <strain evidence="2 3">KBS708</strain>
        <plasmid evidence="3">Plasmid 1</plasmid>
    </source>
</reference>
<keyword evidence="3" id="KW-1185">Reference proteome</keyword>
<dbReference type="PANTHER" id="PTHR37947:SF1">
    <property type="entry name" value="BLL2462 PROTEIN"/>
    <property type="match status" value="1"/>
</dbReference>
<dbReference type="InterPro" id="IPR017868">
    <property type="entry name" value="Filamin/ABP280_repeat-like"/>
</dbReference>
<keyword evidence="1" id="KW-1133">Transmembrane helix</keyword>
<keyword evidence="1" id="KW-0472">Membrane</keyword>
<keyword evidence="2" id="KW-0614">Plasmid</keyword>
<dbReference type="Gene3D" id="2.60.40.10">
    <property type="entry name" value="Immunoglobulins"/>
    <property type="match status" value="1"/>
</dbReference>
<evidence type="ECO:0000256" key="1">
    <source>
        <dbReference type="SAM" id="Phobius"/>
    </source>
</evidence>
<dbReference type="AlphaFoldDB" id="W0RT62"/>
<evidence type="ECO:0000313" key="3">
    <source>
        <dbReference type="Proteomes" id="UP000019151"/>
    </source>
</evidence>
<proteinExistence type="predicted"/>
<dbReference type="Gene3D" id="3.40.50.410">
    <property type="entry name" value="von Willebrand factor, type A domain"/>
    <property type="match status" value="1"/>
</dbReference>
<dbReference type="EMBL" id="CP007129">
    <property type="protein sequence ID" value="AHG92753.1"/>
    <property type="molecule type" value="Genomic_DNA"/>
</dbReference>